<feature type="transmembrane region" description="Helical" evidence="6">
    <location>
        <begin position="360"/>
        <end position="386"/>
    </location>
</feature>
<dbReference type="Pfam" id="PF02687">
    <property type="entry name" value="FtsX"/>
    <property type="match status" value="1"/>
</dbReference>
<evidence type="ECO:0000256" key="6">
    <source>
        <dbReference type="SAM" id="Phobius"/>
    </source>
</evidence>
<feature type="transmembrane region" description="Helical" evidence="6">
    <location>
        <begin position="406"/>
        <end position="427"/>
    </location>
</feature>
<dbReference type="InterPro" id="IPR003838">
    <property type="entry name" value="ABC3_permease_C"/>
</dbReference>
<evidence type="ECO:0000256" key="4">
    <source>
        <dbReference type="ARBA" id="ARBA00022989"/>
    </source>
</evidence>
<feature type="domain" description="ABC3 transporter permease C-terminal" evidence="7">
    <location>
        <begin position="319"/>
        <end position="433"/>
    </location>
</feature>
<evidence type="ECO:0000313" key="10">
    <source>
        <dbReference type="Proteomes" id="UP001597110"/>
    </source>
</evidence>
<protein>
    <submittedName>
        <fullName evidence="9">ABC transporter permease</fullName>
    </submittedName>
</protein>
<evidence type="ECO:0000256" key="1">
    <source>
        <dbReference type="ARBA" id="ARBA00004651"/>
    </source>
</evidence>
<gene>
    <name evidence="9" type="ORF">ACFQ0E_01715</name>
</gene>
<keyword evidence="2" id="KW-1003">Cell membrane</keyword>
<dbReference type="RefSeq" id="WP_386821976.1">
    <property type="nucleotide sequence ID" value="NZ_JBHTIF010000001.1"/>
</dbReference>
<name>A0ABW2Y8S4_9GAMM</name>
<evidence type="ECO:0000259" key="7">
    <source>
        <dbReference type="Pfam" id="PF02687"/>
    </source>
</evidence>
<evidence type="ECO:0000259" key="8">
    <source>
        <dbReference type="Pfam" id="PF12704"/>
    </source>
</evidence>
<evidence type="ECO:0000256" key="2">
    <source>
        <dbReference type="ARBA" id="ARBA00022475"/>
    </source>
</evidence>
<reference evidence="10" key="1">
    <citation type="journal article" date="2019" name="Int. J. Syst. Evol. Microbiol.">
        <title>The Global Catalogue of Microorganisms (GCM) 10K type strain sequencing project: providing services to taxonomists for standard genome sequencing and annotation.</title>
        <authorList>
            <consortium name="The Broad Institute Genomics Platform"/>
            <consortium name="The Broad Institute Genome Sequencing Center for Infectious Disease"/>
            <person name="Wu L."/>
            <person name="Ma J."/>
        </authorList>
    </citation>
    <scope>NUCLEOTIDE SEQUENCE [LARGE SCALE GENOMIC DNA]</scope>
    <source>
        <strain evidence="10">CCUG 55585</strain>
    </source>
</reference>
<keyword evidence="5 6" id="KW-0472">Membrane</keyword>
<accession>A0ABW2Y8S4</accession>
<dbReference type="PANTHER" id="PTHR30572">
    <property type="entry name" value="MEMBRANE COMPONENT OF TRANSPORTER-RELATED"/>
    <property type="match status" value="1"/>
</dbReference>
<comment type="caution">
    <text evidence="9">The sequence shown here is derived from an EMBL/GenBank/DDBJ whole genome shotgun (WGS) entry which is preliminary data.</text>
</comment>
<evidence type="ECO:0000313" key="9">
    <source>
        <dbReference type="EMBL" id="MFD0724306.1"/>
    </source>
</evidence>
<feature type="domain" description="MacB-like periplasmic core" evidence="8">
    <location>
        <begin position="20"/>
        <end position="237"/>
    </location>
</feature>
<proteinExistence type="predicted"/>
<dbReference type="EMBL" id="JBHTIF010000001">
    <property type="protein sequence ID" value="MFD0724306.1"/>
    <property type="molecule type" value="Genomic_DNA"/>
</dbReference>
<dbReference type="InterPro" id="IPR025857">
    <property type="entry name" value="MacB_PCD"/>
</dbReference>
<evidence type="ECO:0000256" key="5">
    <source>
        <dbReference type="ARBA" id="ARBA00023136"/>
    </source>
</evidence>
<keyword evidence="10" id="KW-1185">Reference proteome</keyword>
<sequence length="441" mass="48717">MFGYYLSLALRSFRRNKVLTALMVVAIALGIGASTTTLTVFHVLSGDPIPQKSEKLFYPRIDPRSRQGFQPGDDPEWQMSRFDAEQLLREKRGDRQAFMSAGNVAVVPAKAGIDPFMASARYTTADFFPMFDVPMAAGRSWTAAEDEARAKLVVISGALSERLFGEGANAVGKSIRIEQGDFTVIGVIGKWEPNPRFYDLSQSRYGTDEQVFVPFWSSRAANMQPSGNMSCWAQPDDEAPRNDEGNYGLNVPCTWLQYWVELSTPEKVKAYREYLVNYSNQQRAAGRFEREPNVDLDDVMGWLDENGAVPGDVRLQAWLAFGFLFVCLLNTVGLLLAKFLRRSPEIGVRRALGATRRTIFAQYLVEAGVIGVAGGVLGLGLAQLGLWAVRQQPTDYAEFVRIDATMVLATLALTLVASLAAGLLPAWRACQVTPAMQLKSQ</sequence>
<dbReference type="Proteomes" id="UP001597110">
    <property type="component" value="Unassembled WGS sequence"/>
</dbReference>
<evidence type="ECO:0000256" key="3">
    <source>
        <dbReference type="ARBA" id="ARBA00022692"/>
    </source>
</evidence>
<organism evidence="9 10">
    <name type="scientific">Lysobacter brunescens</name>
    <dbReference type="NCBI Taxonomy" id="262323"/>
    <lineage>
        <taxon>Bacteria</taxon>
        <taxon>Pseudomonadati</taxon>
        <taxon>Pseudomonadota</taxon>
        <taxon>Gammaproteobacteria</taxon>
        <taxon>Lysobacterales</taxon>
        <taxon>Lysobacteraceae</taxon>
        <taxon>Lysobacter</taxon>
    </lineage>
</organism>
<keyword evidence="3 6" id="KW-0812">Transmembrane</keyword>
<feature type="transmembrane region" description="Helical" evidence="6">
    <location>
        <begin position="318"/>
        <end position="340"/>
    </location>
</feature>
<dbReference type="PANTHER" id="PTHR30572:SF18">
    <property type="entry name" value="ABC-TYPE MACROLIDE FAMILY EXPORT SYSTEM PERMEASE COMPONENT 2"/>
    <property type="match status" value="1"/>
</dbReference>
<feature type="transmembrane region" description="Helical" evidence="6">
    <location>
        <begin position="21"/>
        <end position="44"/>
    </location>
</feature>
<comment type="subcellular location">
    <subcellularLocation>
        <location evidence="1">Cell membrane</location>
        <topology evidence="1">Multi-pass membrane protein</topology>
    </subcellularLocation>
</comment>
<dbReference type="Pfam" id="PF12704">
    <property type="entry name" value="MacB_PCD"/>
    <property type="match status" value="1"/>
</dbReference>
<dbReference type="InterPro" id="IPR050250">
    <property type="entry name" value="Macrolide_Exporter_MacB"/>
</dbReference>
<keyword evidence="4 6" id="KW-1133">Transmembrane helix</keyword>